<accession>A0A2S6BUH1</accession>
<feature type="transmembrane region" description="Helical" evidence="7">
    <location>
        <begin position="399"/>
        <end position="421"/>
    </location>
</feature>
<dbReference type="InterPro" id="IPR002293">
    <property type="entry name" value="AA/rel_permease1"/>
</dbReference>
<dbReference type="Proteomes" id="UP000237631">
    <property type="component" value="Unassembled WGS sequence"/>
</dbReference>
<reference evidence="9" key="1">
    <citation type="journal article" date="2017" name="bioRxiv">
        <title>Conservation of a gene cluster reveals novel cercosporin biosynthetic mechanisms and extends production to the genus Colletotrichum.</title>
        <authorList>
            <person name="de Jonge R."/>
            <person name="Ebert M.K."/>
            <person name="Huitt-Roehl C.R."/>
            <person name="Pal P."/>
            <person name="Suttle J.C."/>
            <person name="Spanner R.E."/>
            <person name="Neubauer J.D."/>
            <person name="Jurick W.M.II."/>
            <person name="Stott K.A."/>
            <person name="Secor G.A."/>
            <person name="Thomma B.P.H.J."/>
            <person name="Van de Peer Y."/>
            <person name="Townsend C.A."/>
            <person name="Bolton M.D."/>
        </authorList>
    </citation>
    <scope>NUCLEOTIDE SEQUENCE [LARGE SCALE GENOMIC DNA]</scope>
    <source>
        <strain evidence="9">CBS538.71</strain>
    </source>
</reference>
<dbReference type="GO" id="GO:0016020">
    <property type="term" value="C:membrane"/>
    <property type="evidence" value="ECO:0007669"/>
    <property type="project" value="UniProtKB-SubCell"/>
</dbReference>
<feature type="transmembrane region" description="Helical" evidence="7">
    <location>
        <begin position="99"/>
        <end position="122"/>
    </location>
</feature>
<dbReference type="PIRSF" id="PIRSF006060">
    <property type="entry name" value="AA_transporter"/>
    <property type="match status" value="1"/>
</dbReference>
<keyword evidence="9" id="KW-1185">Reference proteome</keyword>
<evidence type="ECO:0000256" key="7">
    <source>
        <dbReference type="SAM" id="Phobius"/>
    </source>
</evidence>
<comment type="subcellular location">
    <subcellularLocation>
        <location evidence="1">Membrane</location>
        <topology evidence="1">Multi-pass membrane protein</topology>
    </subcellularLocation>
</comment>
<dbReference type="Pfam" id="PF13520">
    <property type="entry name" value="AA_permease_2"/>
    <property type="match status" value="1"/>
</dbReference>
<feature type="transmembrane region" description="Helical" evidence="7">
    <location>
        <begin position="311"/>
        <end position="332"/>
    </location>
</feature>
<feature type="region of interest" description="Disordered" evidence="6">
    <location>
        <begin position="1"/>
        <end position="38"/>
    </location>
</feature>
<evidence type="ECO:0000256" key="6">
    <source>
        <dbReference type="SAM" id="MobiDB-lite"/>
    </source>
</evidence>
<dbReference type="EMBL" id="PNEN01001765">
    <property type="protein sequence ID" value="PPJ51128.1"/>
    <property type="molecule type" value="Genomic_DNA"/>
</dbReference>
<evidence type="ECO:0000313" key="8">
    <source>
        <dbReference type="EMBL" id="PPJ51128.1"/>
    </source>
</evidence>
<organism evidence="8 9">
    <name type="scientific">Cercospora berteroae</name>
    <dbReference type="NCBI Taxonomy" id="357750"/>
    <lineage>
        <taxon>Eukaryota</taxon>
        <taxon>Fungi</taxon>
        <taxon>Dikarya</taxon>
        <taxon>Ascomycota</taxon>
        <taxon>Pezizomycotina</taxon>
        <taxon>Dothideomycetes</taxon>
        <taxon>Dothideomycetidae</taxon>
        <taxon>Mycosphaerellales</taxon>
        <taxon>Mycosphaerellaceae</taxon>
        <taxon>Cercospora</taxon>
    </lineage>
</organism>
<keyword evidence="4 7" id="KW-1133">Transmembrane helix</keyword>
<evidence type="ECO:0000256" key="3">
    <source>
        <dbReference type="ARBA" id="ARBA00022692"/>
    </source>
</evidence>
<feature type="transmembrane region" description="Helical" evidence="7">
    <location>
        <begin position="427"/>
        <end position="451"/>
    </location>
</feature>
<name>A0A2S6BUH1_9PEZI</name>
<feature type="transmembrane region" description="Helical" evidence="7">
    <location>
        <begin position="195"/>
        <end position="213"/>
    </location>
</feature>
<gene>
    <name evidence="8" type="ORF">CBER1_06608</name>
</gene>
<feature type="compositionally biased region" description="Low complexity" evidence="6">
    <location>
        <begin position="13"/>
        <end position="23"/>
    </location>
</feature>
<evidence type="ECO:0000256" key="4">
    <source>
        <dbReference type="ARBA" id="ARBA00022989"/>
    </source>
</evidence>
<dbReference type="STRING" id="357750.A0A2S6BUH1"/>
<feature type="transmembrane region" description="Helical" evidence="7">
    <location>
        <begin position="471"/>
        <end position="491"/>
    </location>
</feature>
<keyword evidence="5 7" id="KW-0472">Membrane</keyword>
<evidence type="ECO:0008006" key="10">
    <source>
        <dbReference type="Google" id="ProtNLM"/>
    </source>
</evidence>
<feature type="transmembrane region" description="Helical" evidence="7">
    <location>
        <begin position="70"/>
        <end position="93"/>
    </location>
</feature>
<feature type="transmembrane region" description="Helical" evidence="7">
    <location>
        <begin position="503"/>
        <end position="522"/>
    </location>
</feature>
<proteinExistence type="predicted"/>
<keyword evidence="2" id="KW-0813">Transport</keyword>
<evidence type="ECO:0000256" key="1">
    <source>
        <dbReference type="ARBA" id="ARBA00004141"/>
    </source>
</evidence>
<dbReference type="AlphaFoldDB" id="A0A2S6BUH1"/>
<dbReference type="Gene3D" id="1.20.1740.10">
    <property type="entry name" value="Amino acid/polyamine transporter I"/>
    <property type="match status" value="1"/>
</dbReference>
<feature type="transmembrane region" description="Helical" evidence="7">
    <location>
        <begin position="225"/>
        <end position="243"/>
    </location>
</feature>
<evidence type="ECO:0000256" key="2">
    <source>
        <dbReference type="ARBA" id="ARBA00022448"/>
    </source>
</evidence>
<evidence type="ECO:0000313" key="9">
    <source>
        <dbReference type="Proteomes" id="UP000237631"/>
    </source>
</evidence>
<sequence>MAGRSSSLRREPLQSIQLKSSSKSGDDDEHGSPIYDEYDLSDSRWGNTISDDQDMHRLGKKQEFKRNFSFLSALGFVSVYMASWEFVLVSLAVGFTNGGYAGLFWCYLTTVTCYASIVVSLAEMESMAPTAGGQYHWVSEFAPPQYQRVLSYASGWMSTLGWLASVASSTFVVTTQIEAMINVTNPEYAFERWQYTLIMIAFTAITIVFNTWGAPYLPGLETICLFGHLFGFLVVMIPLLVLCPKNSAAEVFTDFQDSSGWNNMGTAFLISQVYVMYCNLGSDSVVHISEEVENASLTVPRVMIWSYVGNVILGIGMLVTMLFCLGPLEGVLEADIPYLLLFNNTGSPGLSIALNVILFLLIYMGNITALATCAREVFAFARDKGLPFSSYQSKMDPKWNVPFNAVYVTSFVVVLLSLIVLGSELAFNIIVSLSLLGLLSTYMISIGCVLWKRITNQPLPPARWSLGRYGLAINAFAFFYSFFIIVFSCFPTNLPIDLSTANWAPLVWVGVGILSVIFYVTYGTKHYTAPVDFVEGRRAEGAGLQTS</sequence>
<comment type="caution">
    <text evidence="8">The sequence shown here is derived from an EMBL/GenBank/DDBJ whole genome shotgun (WGS) entry which is preliminary data.</text>
</comment>
<dbReference type="PANTHER" id="PTHR45649">
    <property type="entry name" value="AMINO-ACID PERMEASE BAT1"/>
    <property type="match status" value="1"/>
</dbReference>
<dbReference type="OrthoDB" id="3257095at2759"/>
<dbReference type="PANTHER" id="PTHR45649:SF4">
    <property type="entry name" value="TRANSPORTER, PUTATIVE (EUROFUNG)-RELATED"/>
    <property type="match status" value="1"/>
</dbReference>
<evidence type="ECO:0000256" key="5">
    <source>
        <dbReference type="ARBA" id="ARBA00023136"/>
    </source>
</evidence>
<protein>
    <recommendedName>
        <fullName evidence="10">Amino acid permease/ SLC12A domain-containing protein</fullName>
    </recommendedName>
</protein>
<dbReference type="GO" id="GO:0022857">
    <property type="term" value="F:transmembrane transporter activity"/>
    <property type="evidence" value="ECO:0007669"/>
    <property type="project" value="InterPro"/>
</dbReference>
<feature type="transmembrane region" description="Helical" evidence="7">
    <location>
        <begin position="352"/>
        <end position="378"/>
    </location>
</feature>
<keyword evidence="3 7" id="KW-0812">Transmembrane</keyword>